<evidence type="ECO:0000313" key="3">
    <source>
        <dbReference type="Proteomes" id="UP000016926"/>
    </source>
</evidence>
<reference evidence="2 3" key="1">
    <citation type="journal article" date="2012" name="Nat. Commun.">
        <title>A multi-omic map of the lipid-producing yeast Rhodosporidium toruloides.</title>
        <authorList>
            <person name="Zhu Z."/>
            <person name="Zhang S."/>
            <person name="Liu H."/>
            <person name="Shen H."/>
            <person name="Lin X."/>
            <person name="Yang F."/>
            <person name="Zhou Y.J."/>
            <person name="Jin G."/>
            <person name="Ye M."/>
            <person name="Zou H."/>
            <person name="Zou H."/>
            <person name="Zhao Z.K."/>
        </authorList>
    </citation>
    <scope>NUCLEOTIDE SEQUENCE [LARGE SCALE GENOMIC DNA]</scope>
    <source>
        <strain evidence="2 3">NP11</strain>
    </source>
</reference>
<dbReference type="AlphaFoldDB" id="M7XNV2"/>
<dbReference type="GeneID" id="27364035"/>
<protein>
    <submittedName>
        <fullName evidence="2">Uncharacterized protein</fullName>
    </submittedName>
</protein>
<dbReference type="OrthoDB" id="2528897at2759"/>
<feature type="compositionally biased region" description="Basic and acidic residues" evidence="1">
    <location>
        <begin position="206"/>
        <end position="219"/>
    </location>
</feature>
<accession>M7XNV2</accession>
<dbReference type="HOGENOM" id="CLU_366441_0_0_1"/>
<feature type="compositionally biased region" description="Acidic residues" evidence="1">
    <location>
        <begin position="142"/>
        <end position="151"/>
    </location>
</feature>
<gene>
    <name evidence="2" type="ORF">RHTO_00022</name>
</gene>
<organism evidence="2 3">
    <name type="scientific">Rhodotorula toruloides (strain NP11)</name>
    <name type="common">Yeast</name>
    <name type="synonym">Rhodosporidium toruloides</name>
    <dbReference type="NCBI Taxonomy" id="1130832"/>
    <lineage>
        <taxon>Eukaryota</taxon>
        <taxon>Fungi</taxon>
        <taxon>Dikarya</taxon>
        <taxon>Basidiomycota</taxon>
        <taxon>Pucciniomycotina</taxon>
        <taxon>Microbotryomycetes</taxon>
        <taxon>Sporidiobolales</taxon>
        <taxon>Sporidiobolaceae</taxon>
        <taxon>Rhodotorula</taxon>
    </lineage>
</organism>
<feature type="compositionally biased region" description="Basic residues" evidence="1">
    <location>
        <begin position="98"/>
        <end position="113"/>
    </location>
</feature>
<feature type="region of interest" description="Disordered" evidence="1">
    <location>
        <begin position="1"/>
        <end position="271"/>
    </location>
</feature>
<sequence>MFGRVAGRLLGGAFGSSSPARQPDADSPASINLGATSTTTAQMAGASGSGRANRTAGGSGSDGGAARNSLELEGTVNPADTLALPGAGSGDDTEGRLKKERRKKRKAERKMKKQAALEQNGEEMQVEEDGILDIGELPSASDDSDCKDDSEEERKLPNRRSLLIRLTSPNTPSGARLSSLRKKRPRKSVTPEFASDDSPRPAKRKKAEDGLASEEERADAAGGSGKGKGKGGNLATKGRRSERVAGGSDPQQALLVTPPRSEESDAEPEEPVDLRAKDIKDLQNPHLSRDYKKLSLGYNASIRIGEIIELQRTSGRWLGAVEQIRALTSDLSLTGGRPQATGVSLQISWLYSREDLLGLNLPNADAWQVPSAIMGPSERVKTSHKDCVYLFDDSYPAEPPNGDTSPHPLCPYRTDTLINLTPSGYAVPALSTPTSTSRHAFHSQTQVPPYFFGVSAISPFEDEERPLRLHGGRDGVPQVPYVRTAFAFEPHFEHNSDEEDIESEAGSVSASAKKKGKRKSKRREKKVWPMQFVPHSTDDDPYNPRCAQHFSRAAGMWFNVDDLLKAKKYRKVKSGKAASSAPSDKANTHSFTFELPERTASRLSKHTSTSESATASSSTDDFNPRNASVPEVMARLAQLADSKIVRGGAFGLTGNAYLVTRAENIAHLLDIVESDIGLRVQKSQMDMVEREGWRASSSDRANLLGEGRLLLEAAQAWRDEVDRRVKGVQEGKGLAMEWRRTGDEKLPSGCEWICPKSGKAI</sequence>
<feature type="compositionally biased region" description="Low complexity" evidence="1">
    <location>
        <begin position="607"/>
        <end position="619"/>
    </location>
</feature>
<feature type="compositionally biased region" description="Acidic residues" evidence="1">
    <location>
        <begin position="120"/>
        <end position="131"/>
    </location>
</feature>
<name>M7XNV2_RHOT1</name>
<evidence type="ECO:0000313" key="2">
    <source>
        <dbReference type="EMBL" id="EMS25594.1"/>
    </source>
</evidence>
<dbReference type="Proteomes" id="UP000016926">
    <property type="component" value="Unassembled WGS sequence"/>
</dbReference>
<feature type="compositionally biased region" description="Basic residues" evidence="1">
    <location>
        <begin position="512"/>
        <end position="525"/>
    </location>
</feature>
<dbReference type="RefSeq" id="XP_016276713.1">
    <property type="nucleotide sequence ID" value="XM_016413706.1"/>
</dbReference>
<feature type="region of interest" description="Disordered" evidence="1">
    <location>
        <begin position="493"/>
        <end position="526"/>
    </location>
</feature>
<feature type="compositionally biased region" description="Gly residues" evidence="1">
    <location>
        <begin position="222"/>
        <end position="232"/>
    </location>
</feature>
<keyword evidence="3" id="KW-1185">Reference proteome</keyword>
<dbReference type="EMBL" id="KB722642">
    <property type="protein sequence ID" value="EMS25594.1"/>
    <property type="molecule type" value="Genomic_DNA"/>
</dbReference>
<feature type="region of interest" description="Disordered" evidence="1">
    <location>
        <begin position="597"/>
        <end position="625"/>
    </location>
</feature>
<evidence type="ECO:0000256" key="1">
    <source>
        <dbReference type="SAM" id="MobiDB-lite"/>
    </source>
</evidence>
<proteinExistence type="predicted"/>
<feature type="compositionally biased region" description="Polar residues" evidence="1">
    <location>
        <begin position="29"/>
        <end position="42"/>
    </location>
</feature>